<evidence type="ECO:0000259" key="3">
    <source>
        <dbReference type="Pfam" id="PF17996"/>
    </source>
</evidence>
<dbReference type="CDD" id="cd01831">
    <property type="entry name" value="Endoglucanase_E_like"/>
    <property type="match status" value="1"/>
</dbReference>
<dbReference type="Pfam" id="PF13472">
    <property type="entry name" value="Lipase_GDSL_2"/>
    <property type="match status" value="1"/>
</dbReference>
<accession>A0A177CQ81</accession>
<dbReference type="EMBL" id="KV441550">
    <property type="protein sequence ID" value="OAG09108.1"/>
    <property type="molecule type" value="Genomic_DNA"/>
</dbReference>
<dbReference type="AlphaFoldDB" id="A0A177CQ81"/>
<dbReference type="InterPro" id="IPR040794">
    <property type="entry name" value="CE2_N"/>
</dbReference>
<dbReference type="Proteomes" id="UP000077069">
    <property type="component" value="Unassembled WGS sequence"/>
</dbReference>
<feature type="domain" description="Carbohydrate esterase 2 N-terminal" evidence="3">
    <location>
        <begin position="23"/>
        <end position="115"/>
    </location>
</feature>
<feature type="signal peptide" evidence="1">
    <location>
        <begin position="1"/>
        <end position="19"/>
    </location>
</feature>
<dbReference type="Gene3D" id="3.40.50.1110">
    <property type="entry name" value="SGNH hydrolase"/>
    <property type="match status" value="1"/>
</dbReference>
<dbReference type="InParanoid" id="A0A177CQ81"/>
<dbReference type="PANTHER" id="PTHR37834">
    <property type="entry name" value="GDSL-LIKE LIPASE/ACYLHYDROLASE DOMAIN PROTEIN (AFU_ORTHOLOGUE AFUA_2G00620)"/>
    <property type="match status" value="1"/>
</dbReference>
<reference evidence="4 5" key="1">
    <citation type="submission" date="2016-05" db="EMBL/GenBank/DDBJ databases">
        <title>Comparative analysis of secretome profiles of manganese(II)-oxidizing ascomycete fungi.</title>
        <authorList>
            <consortium name="DOE Joint Genome Institute"/>
            <person name="Zeiner C.A."/>
            <person name="Purvine S.O."/>
            <person name="Zink E.M."/>
            <person name="Wu S."/>
            <person name="Pasa-Tolic L."/>
            <person name="Chaput D.L."/>
            <person name="Haridas S."/>
            <person name="Grigoriev I.V."/>
            <person name="Santelli C.M."/>
            <person name="Hansel C.M."/>
        </authorList>
    </citation>
    <scope>NUCLEOTIDE SEQUENCE [LARGE SCALE GENOMIC DNA]</scope>
    <source>
        <strain evidence="4 5">AP3s5-JAC2a</strain>
    </source>
</reference>
<dbReference type="SUPFAM" id="SSF52266">
    <property type="entry name" value="SGNH hydrolase"/>
    <property type="match status" value="1"/>
</dbReference>
<dbReference type="InterPro" id="IPR052762">
    <property type="entry name" value="PCW_deacetylase/CE"/>
</dbReference>
<evidence type="ECO:0000259" key="2">
    <source>
        <dbReference type="Pfam" id="PF13472"/>
    </source>
</evidence>
<gene>
    <name evidence="4" type="ORF">CC84DRAFT_1142344</name>
</gene>
<dbReference type="InterPro" id="IPR013830">
    <property type="entry name" value="SGNH_hydro"/>
</dbReference>
<feature type="chain" id="PRO_5008058561" evidence="1">
    <location>
        <begin position="20"/>
        <end position="345"/>
    </location>
</feature>
<dbReference type="GO" id="GO:0052689">
    <property type="term" value="F:carboxylic ester hydrolase activity"/>
    <property type="evidence" value="ECO:0007669"/>
    <property type="project" value="InterPro"/>
</dbReference>
<dbReference type="GeneID" id="28759850"/>
<organism evidence="4 5">
    <name type="scientific">Paraphaeosphaeria sporulosa</name>
    <dbReference type="NCBI Taxonomy" id="1460663"/>
    <lineage>
        <taxon>Eukaryota</taxon>
        <taxon>Fungi</taxon>
        <taxon>Dikarya</taxon>
        <taxon>Ascomycota</taxon>
        <taxon>Pezizomycotina</taxon>
        <taxon>Dothideomycetes</taxon>
        <taxon>Pleosporomycetidae</taxon>
        <taxon>Pleosporales</taxon>
        <taxon>Massarineae</taxon>
        <taxon>Didymosphaeriaceae</taxon>
        <taxon>Paraphaeosphaeria</taxon>
    </lineage>
</organism>
<evidence type="ECO:0000313" key="4">
    <source>
        <dbReference type="EMBL" id="OAG09108.1"/>
    </source>
</evidence>
<dbReference type="Gene3D" id="2.60.120.260">
    <property type="entry name" value="Galactose-binding domain-like"/>
    <property type="match status" value="1"/>
</dbReference>
<dbReference type="RefSeq" id="XP_018039473.1">
    <property type="nucleotide sequence ID" value="XM_018176364.1"/>
</dbReference>
<feature type="domain" description="SGNH hydrolase-type esterase" evidence="2">
    <location>
        <begin position="130"/>
        <end position="326"/>
    </location>
</feature>
<dbReference type="InterPro" id="IPR037461">
    <property type="entry name" value="CtCE2-like_dom"/>
</dbReference>
<dbReference type="PANTHER" id="PTHR37834:SF2">
    <property type="entry name" value="ESTERASE, SGNH HYDROLASE-TYPE"/>
    <property type="match status" value="1"/>
</dbReference>
<evidence type="ECO:0000313" key="5">
    <source>
        <dbReference type="Proteomes" id="UP000077069"/>
    </source>
</evidence>
<dbReference type="InterPro" id="IPR036514">
    <property type="entry name" value="SGNH_hydro_sf"/>
</dbReference>
<keyword evidence="1" id="KW-0732">Signal</keyword>
<proteinExistence type="predicted"/>
<name>A0A177CQ81_9PLEO</name>
<dbReference type="STRING" id="1460663.A0A177CQ81"/>
<evidence type="ECO:0000256" key="1">
    <source>
        <dbReference type="SAM" id="SignalP"/>
    </source>
</evidence>
<sequence length="345" mass="36292">MKHFSAAALSLALLEVAQAVRFLGRVNPATRELTWAGTGVAFSFSGSSATIGFESVTGANSVLLTVDGKSTVIANVNTSSISTPAGLANGHHTVFLRKRSEALFGSIFVGNVTTDGSFGKDPRSHRKIEFIGDSITVGYGMDGVLPCTNTAELEDNPNTYAVLAANSLKADYDIVAWSGIGLVRNTAYGSPGGPTMTSRWTKYGAQDADNSYTFPSKETPDAVVIALGTNDFSVDNNNRPILDVGNFTSATVSFIRTVQTHYPKAQFFLVTSPMLGDGYPAGEAQHTAQTKAFTDAAARLNGTKVHVVDWPTQGSDVGCDYHPNIATNAAEAPILASAIAEALGW</sequence>
<dbReference type="Pfam" id="PF17996">
    <property type="entry name" value="CE2_N"/>
    <property type="match status" value="1"/>
</dbReference>
<dbReference type="OrthoDB" id="426133at2759"/>
<keyword evidence="5" id="KW-1185">Reference proteome</keyword>
<protein>
    <submittedName>
        <fullName evidence="4">Lipolytic protein-like protein G-D-S-L family</fullName>
    </submittedName>
</protein>